<gene>
    <name evidence="5" type="ORF">FNA67_00425</name>
</gene>
<sequence length="259" mass="29300">MIDRRAIEDATRKKYTSGIYKAETISLSRPSADGSYVERMLRLKFDLIEQYLPGDVIVDLCCGSGVHLHETARGRRRGIGLDFSAPFIEFAEKAAKQSGIGNVDFIQCDAKSIPIEDEAVDALYSLSSLYYVADVESVFSEISRVLRQGGRCLLDLGNERSLNGIVCREYPDLSQLCGVDVPSIDSICQASGLRIIEHRCFQILPMWADKPRWLWPLLHPGWKTLLSRRVAGRMLDEWISSLPILRRYAFRHVLVCEKC</sequence>
<accession>A0A5B9DJ93</accession>
<dbReference type="CDD" id="cd02440">
    <property type="entry name" value="AdoMet_MTases"/>
    <property type="match status" value="1"/>
</dbReference>
<dbReference type="KEGG" id="yti:FNA67_00425"/>
<comment type="similarity">
    <text evidence="1">Belongs to the methyltransferase superfamily.</text>
</comment>
<dbReference type="EMBL" id="CP041690">
    <property type="protein sequence ID" value="QEE18739.1"/>
    <property type="molecule type" value="Genomic_DNA"/>
</dbReference>
<dbReference type="Proteomes" id="UP000321062">
    <property type="component" value="Chromosome"/>
</dbReference>
<protein>
    <submittedName>
        <fullName evidence="5">Class I SAM-dependent methyltransferase</fullName>
    </submittedName>
</protein>
<evidence type="ECO:0000313" key="5">
    <source>
        <dbReference type="EMBL" id="QEE18739.1"/>
    </source>
</evidence>
<dbReference type="GO" id="GO:0032259">
    <property type="term" value="P:methylation"/>
    <property type="evidence" value="ECO:0007669"/>
    <property type="project" value="UniProtKB-KW"/>
</dbReference>
<evidence type="ECO:0000313" key="6">
    <source>
        <dbReference type="Proteomes" id="UP000321062"/>
    </source>
</evidence>
<dbReference type="InterPro" id="IPR013216">
    <property type="entry name" value="Methyltransf_11"/>
</dbReference>
<dbReference type="AlphaFoldDB" id="A0A5B9DJ93"/>
<reference evidence="5 6" key="1">
    <citation type="journal article" date="2015" name="Int. J. Syst. Evol. Microbiol.">
        <title>Youhaiella tibetensis gen. nov., sp. nov., isolated from subsurface sediment.</title>
        <authorList>
            <person name="Wang Y.X."/>
            <person name="Huang F.Q."/>
            <person name="Nogi Y."/>
            <person name="Pang S.J."/>
            <person name="Wang P.K."/>
            <person name="Lv J."/>
        </authorList>
    </citation>
    <scope>NUCLEOTIDE SEQUENCE [LARGE SCALE GENOMIC DNA]</scope>
    <source>
        <strain evidence="6">fig4</strain>
    </source>
</reference>
<evidence type="ECO:0000256" key="3">
    <source>
        <dbReference type="ARBA" id="ARBA00022679"/>
    </source>
</evidence>
<dbReference type="OrthoDB" id="9804312at2"/>
<organism evidence="5 6">
    <name type="scientific">Paradevosia tibetensis</name>
    <dbReference type="NCBI Taxonomy" id="1447062"/>
    <lineage>
        <taxon>Bacteria</taxon>
        <taxon>Pseudomonadati</taxon>
        <taxon>Pseudomonadota</taxon>
        <taxon>Alphaproteobacteria</taxon>
        <taxon>Hyphomicrobiales</taxon>
        <taxon>Devosiaceae</taxon>
        <taxon>Paradevosia</taxon>
    </lineage>
</organism>
<keyword evidence="2 5" id="KW-0489">Methyltransferase</keyword>
<dbReference type="Pfam" id="PF08241">
    <property type="entry name" value="Methyltransf_11"/>
    <property type="match status" value="1"/>
</dbReference>
<feature type="domain" description="Methyltransferase type 11" evidence="4">
    <location>
        <begin position="58"/>
        <end position="153"/>
    </location>
</feature>
<evidence type="ECO:0000256" key="2">
    <source>
        <dbReference type="ARBA" id="ARBA00022603"/>
    </source>
</evidence>
<dbReference type="InterPro" id="IPR051052">
    <property type="entry name" value="Diverse_substrate_MTase"/>
</dbReference>
<evidence type="ECO:0000256" key="1">
    <source>
        <dbReference type="ARBA" id="ARBA00008361"/>
    </source>
</evidence>
<dbReference type="SUPFAM" id="SSF53335">
    <property type="entry name" value="S-adenosyl-L-methionine-dependent methyltransferases"/>
    <property type="match status" value="1"/>
</dbReference>
<dbReference type="PANTHER" id="PTHR44942:SF4">
    <property type="entry name" value="METHYLTRANSFERASE TYPE 11 DOMAIN-CONTAINING PROTEIN"/>
    <property type="match status" value="1"/>
</dbReference>
<name>A0A5B9DJ93_9HYPH</name>
<keyword evidence="3 5" id="KW-0808">Transferase</keyword>
<evidence type="ECO:0000259" key="4">
    <source>
        <dbReference type="Pfam" id="PF08241"/>
    </source>
</evidence>
<dbReference type="GO" id="GO:0008757">
    <property type="term" value="F:S-adenosylmethionine-dependent methyltransferase activity"/>
    <property type="evidence" value="ECO:0007669"/>
    <property type="project" value="InterPro"/>
</dbReference>
<dbReference type="RefSeq" id="WP_147654683.1">
    <property type="nucleotide sequence ID" value="NZ_BMFM01000001.1"/>
</dbReference>
<dbReference type="InterPro" id="IPR029063">
    <property type="entry name" value="SAM-dependent_MTases_sf"/>
</dbReference>
<proteinExistence type="inferred from homology"/>
<dbReference type="PANTHER" id="PTHR44942">
    <property type="entry name" value="METHYLTRANSF_11 DOMAIN-CONTAINING PROTEIN"/>
    <property type="match status" value="1"/>
</dbReference>
<dbReference type="Gene3D" id="3.40.50.150">
    <property type="entry name" value="Vaccinia Virus protein VP39"/>
    <property type="match status" value="1"/>
</dbReference>
<keyword evidence="6" id="KW-1185">Reference proteome</keyword>